<evidence type="ECO:0000256" key="1">
    <source>
        <dbReference type="ARBA" id="ARBA00004651"/>
    </source>
</evidence>
<evidence type="ECO:0000256" key="7">
    <source>
        <dbReference type="SAM" id="Phobius"/>
    </source>
</evidence>
<keyword evidence="9" id="KW-1185">Reference proteome</keyword>
<gene>
    <name evidence="8" type="ORF">SAMN00808754_1568</name>
</gene>
<keyword evidence="4 7" id="KW-0812">Transmembrane</keyword>
<keyword evidence="3" id="KW-1003">Cell membrane</keyword>
<dbReference type="EMBL" id="LT838272">
    <property type="protein sequence ID" value="SMB96639.1"/>
    <property type="molecule type" value="Genomic_DNA"/>
</dbReference>
<feature type="transmembrane region" description="Helical" evidence="7">
    <location>
        <begin position="119"/>
        <end position="145"/>
    </location>
</feature>
<dbReference type="GO" id="GO:0006605">
    <property type="term" value="P:protein targeting"/>
    <property type="evidence" value="ECO:0007669"/>
    <property type="project" value="InterPro"/>
</dbReference>
<keyword evidence="6 7" id="KW-0472">Membrane</keyword>
<dbReference type="AlphaFoldDB" id="A0A1W1VTF4"/>
<dbReference type="RefSeq" id="WP_172839093.1">
    <property type="nucleotide sequence ID" value="NZ_LT838272.1"/>
</dbReference>
<keyword evidence="5 7" id="KW-1133">Transmembrane helix</keyword>
<keyword evidence="8" id="KW-0282">Flagellum</keyword>
<accession>A0A1W1VTF4</accession>
<dbReference type="Proteomes" id="UP000192569">
    <property type="component" value="Chromosome I"/>
</dbReference>
<dbReference type="STRING" id="698762.SAMN00808754_1568"/>
<dbReference type="PANTHER" id="PTHR30065:SF1">
    <property type="entry name" value="SURFACE PRESENTATION OF ANTIGENS PROTEIN SPAR"/>
    <property type="match status" value="1"/>
</dbReference>
<sequence length="247" mass="24958">MSEAYSFLTWKFALVFCRAAGLVWAAPVIGSPMVPAPARAALSLFLALAAYPLVPESVAAGPLAAAGEVMFGLAAGTAARLALEAAGFVGGVWDVQAGLGMANLLDPATGQGVSLLGGLLTFGSAAVFVAGGGVETVLAGLLFSFEALPPGGPPMVSVAEVWLRVAPAFFALAVSSALPVVLVLLVVDAFLGITGRTAPQVNVFSIGFALRLAVLFLVLVAVLPHVLHAVSAAALEWATEFWKGFAG</sequence>
<reference evidence="8 9" key="1">
    <citation type="submission" date="2017-04" db="EMBL/GenBank/DDBJ databases">
        <authorList>
            <person name="Afonso C.L."/>
            <person name="Miller P.J."/>
            <person name="Scott M.A."/>
            <person name="Spackman E."/>
            <person name="Goraichik I."/>
            <person name="Dimitrov K.M."/>
            <person name="Suarez D.L."/>
            <person name="Swayne D.E."/>
        </authorList>
    </citation>
    <scope>NUCLEOTIDE SEQUENCE [LARGE SCALE GENOMIC DNA]</scope>
    <source>
        <strain evidence="8 9">ToBE</strain>
    </source>
</reference>
<evidence type="ECO:0000256" key="5">
    <source>
        <dbReference type="ARBA" id="ARBA00022989"/>
    </source>
</evidence>
<dbReference type="InterPro" id="IPR002010">
    <property type="entry name" value="T3SS_IM_R"/>
</dbReference>
<keyword evidence="8" id="KW-0969">Cilium</keyword>
<keyword evidence="8" id="KW-0966">Cell projection</keyword>
<evidence type="ECO:0000256" key="4">
    <source>
        <dbReference type="ARBA" id="ARBA00022692"/>
    </source>
</evidence>
<protein>
    <submittedName>
        <fullName evidence="8">Flagellar biosynthetic protein FliR</fullName>
    </submittedName>
</protein>
<evidence type="ECO:0000256" key="3">
    <source>
        <dbReference type="ARBA" id="ARBA00022475"/>
    </source>
</evidence>
<dbReference type="GO" id="GO:0005886">
    <property type="term" value="C:plasma membrane"/>
    <property type="evidence" value="ECO:0007669"/>
    <property type="project" value="UniProtKB-SubCell"/>
</dbReference>
<comment type="subcellular location">
    <subcellularLocation>
        <location evidence="1">Cell membrane</location>
        <topology evidence="1">Multi-pass membrane protein</topology>
    </subcellularLocation>
</comment>
<organism evidence="8 9">
    <name type="scientific">Thermanaeromonas toyohensis ToBE</name>
    <dbReference type="NCBI Taxonomy" id="698762"/>
    <lineage>
        <taxon>Bacteria</taxon>
        <taxon>Bacillati</taxon>
        <taxon>Bacillota</taxon>
        <taxon>Clostridia</taxon>
        <taxon>Neomoorellales</taxon>
        <taxon>Neomoorellaceae</taxon>
        <taxon>Thermanaeromonas</taxon>
    </lineage>
</organism>
<dbReference type="PANTHER" id="PTHR30065">
    <property type="entry name" value="FLAGELLAR BIOSYNTHETIC PROTEIN FLIR"/>
    <property type="match status" value="1"/>
</dbReference>
<dbReference type="PRINTS" id="PR00953">
    <property type="entry name" value="TYPE3IMRPROT"/>
</dbReference>
<comment type="similarity">
    <text evidence="2">Belongs to the FliR/MopE/SpaR family.</text>
</comment>
<proteinExistence type="inferred from homology"/>
<evidence type="ECO:0000313" key="8">
    <source>
        <dbReference type="EMBL" id="SMB96639.1"/>
    </source>
</evidence>
<feature type="transmembrane region" description="Helical" evidence="7">
    <location>
        <begin position="165"/>
        <end position="191"/>
    </location>
</feature>
<name>A0A1W1VTF4_9FIRM</name>
<evidence type="ECO:0000256" key="2">
    <source>
        <dbReference type="ARBA" id="ARBA00009772"/>
    </source>
</evidence>
<evidence type="ECO:0000256" key="6">
    <source>
        <dbReference type="ARBA" id="ARBA00023136"/>
    </source>
</evidence>
<feature type="transmembrane region" description="Helical" evidence="7">
    <location>
        <begin position="203"/>
        <end position="227"/>
    </location>
</feature>
<evidence type="ECO:0000313" key="9">
    <source>
        <dbReference type="Proteomes" id="UP000192569"/>
    </source>
</evidence>
<dbReference type="Pfam" id="PF01311">
    <property type="entry name" value="Bac_export_1"/>
    <property type="match status" value="1"/>
</dbReference>